<proteinExistence type="predicted"/>
<gene>
    <name evidence="1" type="ORF">K491DRAFT_698414</name>
</gene>
<dbReference type="Proteomes" id="UP000799324">
    <property type="component" value="Unassembled WGS sequence"/>
</dbReference>
<dbReference type="OrthoDB" id="4725912at2759"/>
<dbReference type="EMBL" id="MU004508">
    <property type="protein sequence ID" value="KAF2649076.1"/>
    <property type="molecule type" value="Genomic_DNA"/>
</dbReference>
<reference evidence="1" key="1">
    <citation type="journal article" date="2020" name="Stud. Mycol.">
        <title>101 Dothideomycetes genomes: a test case for predicting lifestyles and emergence of pathogens.</title>
        <authorList>
            <person name="Haridas S."/>
            <person name="Albert R."/>
            <person name="Binder M."/>
            <person name="Bloem J."/>
            <person name="Labutti K."/>
            <person name="Salamov A."/>
            <person name="Andreopoulos B."/>
            <person name="Baker S."/>
            <person name="Barry K."/>
            <person name="Bills G."/>
            <person name="Bluhm B."/>
            <person name="Cannon C."/>
            <person name="Castanera R."/>
            <person name="Culley D."/>
            <person name="Daum C."/>
            <person name="Ezra D."/>
            <person name="Gonzalez J."/>
            <person name="Henrissat B."/>
            <person name="Kuo A."/>
            <person name="Liang C."/>
            <person name="Lipzen A."/>
            <person name="Lutzoni F."/>
            <person name="Magnuson J."/>
            <person name="Mondo S."/>
            <person name="Nolan M."/>
            <person name="Ohm R."/>
            <person name="Pangilinan J."/>
            <person name="Park H.-J."/>
            <person name="Ramirez L."/>
            <person name="Alfaro M."/>
            <person name="Sun H."/>
            <person name="Tritt A."/>
            <person name="Yoshinaga Y."/>
            <person name="Zwiers L.-H."/>
            <person name="Turgeon B."/>
            <person name="Goodwin S."/>
            <person name="Spatafora J."/>
            <person name="Crous P."/>
            <person name="Grigoriev I."/>
        </authorList>
    </citation>
    <scope>NUCLEOTIDE SEQUENCE</scope>
    <source>
        <strain evidence="1">CBS 122681</strain>
    </source>
</reference>
<name>A0A6A6SMK4_9PLEO</name>
<accession>A0A6A6SMK4</accession>
<dbReference type="AlphaFoldDB" id="A0A6A6SMK4"/>
<protein>
    <submittedName>
        <fullName evidence="1">Uncharacterized protein</fullName>
    </submittedName>
</protein>
<organism evidence="1 2">
    <name type="scientific">Lophiostoma macrostomum CBS 122681</name>
    <dbReference type="NCBI Taxonomy" id="1314788"/>
    <lineage>
        <taxon>Eukaryota</taxon>
        <taxon>Fungi</taxon>
        <taxon>Dikarya</taxon>
        <taxon>Ascomycota</taxon>
        <taxon>Pezizomycotina</taxon>
        <taxon>Dothideomycetes</taxon>
        <taxon>Pleosporomycetidae</taxon>
        <taxon>Pleosporales</taxon>
        <taxon>Lophiostomataceae</taxon>
        <taxon>Lophiostoma</taxon>
    </lineage>
</organism>
<evidence type="ECO:0000313" key="1">
    <source>
        <dbReference type="EMBL" id="KAF2649076.1"/>
    </source>
</evidence>
<evidence type="ECO:0000313" key="2">
    <source>
        <dbReference type="Proteomes" id="UP000799324"/>
    </source>
</evidence>
<sequence length="189" mass="20426">MSSRTLHVYHDDWKHSHAHILDSDKNTTLYTMDIQTRKPNITFFRSASTSALGTADIGYMGNELDFTLNSQPLHLEAKDWRKAKFLYSSSFFRGTASWNIGTKSTTLLSEAQLPLAKCSLSTMAMKKVGTIEIMDELMPQEGIDEIAIMGTALMMKYVNGHIITAAKTAAASSAGAAAAAASVTAAISG</sequence>
<keyword evidence="2" id="KW-1185">Reference proteome</keyword>